<feature type="region of interest" description="Disordered" evidence="1">
    <location>
        <begin position="38"/>
        <end position="57"/>
    </location>
</feature>
<accession>A0A2I2FCA1</accession>
<sequence length="114" mass="12614">METRTTPLASNMWKMGSDSDDIRGRDRVSIQRPLCCGKIHPSPPWDPSTRSRPSFSQAGSRLFSNKMDLGPSSDRLVRAEEFHGISAVTLKKRAGGKLKYFFLLSAPLHPSVGV</sequence>
<protein>
    <submittedName>
        <fullName evidence="2">Uncharacterized protein</fullName>
    </submittedName>
</protein>
<dbReference type="EMBL" id="KZ559137">
    <property type="protein sequence ID" value="PLB38259.1"/>
    <property type="molecule type" value="Genomic_DNA"/>
</dbReference>
<feature type="region of interest" description="Disordered" evidence="1">
    <location>
        <begin position="1"/>
        <end position="24"/>
    </location>
</feature>
<gene>
    <name evidence="2" type="ORF">BDW47DRAFT_105587</name>
</gene>
<proteinExistence type="predicted"/>
<evidence type="ECO:0000313" key="3">
    <source>
        <dbReference type="Proteomes" id="UP000234585"/>
    </source>
</evidence>
<keyword evidence="3" id="KW-1185">Reference proteome</keyword>
<organism evidence="2 3">
    <name type="scientific">Aspergillus candidus</name>
    <dbReference type="NCBI Taxonomy" id="41067"/>
    <lineage>
        <taxon>Eukaryota</taxon>
        <taxon>Fungi</taxon>
        <taxon>Dikarya</taxon>
        <taxon>Ascomycota</taxon>
        <taxon>Pezizomycotina</taxon>
        <taxon>Eurotiomycetes</taxon>
        <taxon>Eurotiomycetidae</taxon>
        <taxon>Eurotiales</taxon>
        <taxon>Aspergillaceae</taxon>
        <taxon>Aspergillus</taxon>
        <taxon>Aspergillus subgen. Circumdati</taxon>
    </lineage>
</organism>
<evidence type="ECO:0000256" key="1">
    <source>
        <dbReference type="SAM" id="MobiDB-lite"/>
    </source>
</evidence>
<dbReference type="Proteomes" id="UP000234585">
    <property type="component" value="Unassembled WGS sequence"/>
</dbReference>
<dbReference type="AlphaFoldDB" id="A0A2I2FCA1"/>
<feature type="compositionally biased region" description="Polar residues" evidence="1">
    <location>
        <begin position="48"/>
        <end position="57"/>
    </location>
</feature>
<reference evidence="2 3" key="1">
    <citation type="submission" date="2017-12" db="EMBL/GenBank/DDBJ databases">
        <authorList>
            <consortium name="DOE Joint Genome Institute"/>
            <person name="Haridas S."/>
            <person name="Kjaerbolling I."/>
            <person name="Vesth T.C."/>
            <person name="Frisvad J.C."/>
            <person name="Nybo J.L."/>
            <person name="Theobald S."/>
            <person name="Kuo A."/>
            <person name="Bowyer P."/>
            <person name="Matsuda Y."/>
            <person name="Mondo S."/>
            <person name="Lyhne E.K."/>
            <person name="Kogle M.E."/>
            <person name="Clum A."/>
            <person name="Lipzen A."/>
            <person name="Salamov A."/>
            <person name="Ngan C.Y."/>
            <person name="Daum C."/>
            <person name="Chiniquy J."/>
            <person name="Barry K."/>
            <person name="LaButti K."/>
            <person name="Simmons B.A."/>
            <person name="Magnuson J.K."/>
            <person name="Mortensen U.H."/>
            <person name="Larsen T.O."/>
            <person name="Grigoriev I.V."/>
            <person name="Baker S.E."/>
            <person name="Andersen M.R."/>
            <person name="Nordberg H.P."/>
            <person name="Cantor M.N."/>
            <person name="Hua S.X."/>
        </authorList>
    </citation>
    <scope>NUCLEOTIDE SEQUENCE [LARGE SCALE GENOMIC DNA]</scope>
    <source>
        <strain evidence="2 3">CBS 102.13</strain>
    </source>
</reference>
<name>A0A2I2FCA1_ASPCN</name>
<dbReference type="GeneID" id="36519763"/>
<evidence type="ECO:0000313" key="2">
    <source>
        <dbReference type="EMBL" id="PLB38259.1"/>
    </source>
</evidence>
<dbReference type="RefSeq" id="XP_024672271.1">
    <property type="nucleotide sequence ID" value="XM_024812603.1"/>
</dbReference>